<dbReference type="Gene3D" id="3.30.70.260">
    <property type="match status" value="1"/>
</dbReference>
<evidence type="ECO:0000313" key="1">
    <source>
        <dbReference type="EMBL" id="UYV73479.1"/>
    </source>
</evidence>
<dbReference type="PANTHER" id="PTHR11934:SF0">
    <property type="entry name" value="RIBOSE-5-PHOSPHATE ISOMERASE"/>
    <property type="match status" value="1"/>
</dbReference>
<organism evidence="1 2">
    <name type="scientific">Cordylochernes scorpioides</name>
    <dbReference type="NCBI Taxonomy" id="51811"/>
    <lineage>
        <taxon>Eukaryota</taxon>
        <taxon>Metazoa</taxon>
        <taxon>Ecdysozoa</taxon>
        <taxon>Arthropoda</taxon>
        <taxon>Chelicerata</taxon>
        <taxon>Arachnida</taxon>
        <taxon>Pseudoscorpiones</taxon>
        <taxon>Cheliferoidea</taxon>
        <taxon>Chernetidae</taxon>
        <taxon>Cordylochernes</taxon>
    </lineage>
</organism>
<dbReference type="PANTHER" id="PTHR11934">
    <property type="entry name" value="RIBOSE-5-PHOSPHATE ISOMERASE"/>
    <property type="match status" value="1"/>
</dbReference>
<sequence length="91" mass="10259">MAYRPIQRKLEQMGGSAILRMAKQKAGPVVTDNGMFILDWQFSHAANNWDLVNQQIKMMPGVVETGLFVDMAQKAYFGMEDGSVHEREAIL</sequence>
<keyword evidence="2" id="KW-1185">Reference proteome</keyword>
<reference evidence="1 2" key="1">
    <citation type="submission" date="2022-01" db="EMBL/GenBank/DDBJ databases">
        <title>A chromosomal length assembly of Cordylochernes scorpioides.</title>
        <authorList>
            <person name="Zeh D."/>
            <person name="Zeh J."/>
        </authorList>
    </citation>
    <scope>NUCLEOTIDE SEQUENCE [LARGE SCALE GENOMIC DNA]</scope>
    <source>
        <strain evidence="1">IN4F17</strain>
        <tissue evidence="1">Whole Body</tissue>
    </source>
</reference>
<dbReference type="InterPro" id="IPR004788">
    <property type="entry name" value="Ribose5P_isomerase_type_A"/>
</dbReference>
<dbReference type="Proteomes" id="UP001235939">
    <property type="component" value="Chromosome 10"/>
</dbReference>
<gene>
    <name evidence="1" type="ORF">LAZ67_10003632</name>
</gene>
<protein>
    <submittedName>
        <fullName evidence="1">RPIA</fullName>
    </submittedName>
</protein>
<evidence type="ECO:0000313" key="2">
    <source>
        <dbReference type="Proteomes" id="UP001235939"/>
    </source>
</evidence>
<dbReference type="Pfam" id="PF06026">
    <property type="entry name" value="Rib_5-P_isom_A"/>
    <property type="match status" value="1"/>
</dbReference>
<dbReference type="SUPFAM" id="SSF75445">
    <property type="entry name" value="D-ribose-5-phosphate isomerase (RpiA), lid domain"/>
    <property type="match status" value="1"/>
</dbReference>
<name>A0ABY6KXZ1_9ARAC</name>
<dbReference type="EMBL" id="CP092872">
    <property type="protein sequence ID" value="UYV73479.1"/>
    <property type="molecule type" value="Genomic_DNA"/>
</dbReference>
<accession>A0ABY6KXZ1</accession>
<proteinExistence type="predicted"/>